<keyword evidence="3 5" id="KW-1133">Transmembrane helix</keyword>
<dbReference type="Proteomes" id="UP000694888">
    <property type="component" value="Unplaced"/>
</dbReference>
<comment type="subcellular location">
    <subcellularLocation>
        <location evidence="1">Membrane</location>
        <topology evidence="1">Multi-pass membrane protein</topology>
    </subcellularLocation>
</comment>
<gene>
    <name evidence="7" type="primary">LOC101863204</name>
</gene>
<feature type="transmembrane region" description="Helical" evidence="5">
    <location>
        <begin position="114"/>
        <end position="135"/>
    </location>
</feature>
<accession>A0ABM1VXR6</accession>
<dbReference type="Gene3D" id="1.20.140.150">
    <property type="match status" value="1"/>
</dbReference>
<keyword evidence="2 5" id="KW-0812">Transmembrane</keyword>
<feature type="transmembrane region" description="Helical" evidence="5">
    <location>
        <begin position="12"/>
        <end position="32"/>
    </location>
</feature>
<evidence type="ECO:0000256" key="5">
    <source>
        <dbReference type="SAM" id="Phobius"/>
    </source>
</evidence>
<name>A0ABM1VXR6_APLCA</name>
<sequence>MGCQSSFKSAGMMTIITFFVVLLANFCNWLSFTTTSWLVTDLPSDTNGDVNLGLWRRCRSKLIGCDKLDGYADPTFGAVQAFAIFGFISVNLGFFLIVLFVFWGSCKRNTEVSAASAGVLITAAITWLIAILVFALDVEESGADNGFSFGFAICAAILSLIGGVMMIFAPRSD</sequence>
<evidence type="ECO:0000313" key="6">
    <source>
        <dbReference type="Proteomes" id="UP000694888"/>
    </source>
</evidence>
<evidence type="ECO:0000256" key="2">
    <source>
        <dbReference type="ARBA" id="ARBA00022692"/>
    </source>
</evidence>
<protein>
    <submittedName>
        <fullName evidence="7">Uncharacterized protein LOC101863204</fullName>
    </submittedName>
</protein>
<dbReference type="GeneID" id="101863204"/>
<dbReference type="InterPro" id="IPR004031">
    <property type="entry name" value="PMP22/EMP/MP20/Claudin"/>
</dbReference>
<feature type="transmembrane region" description="Helical" evidence="5">
    <location>
        <begin position="78"/>
        <end position="102"/>
    </location>
</feature>
<evidence type="ECO:0000256" key="1">
    <source>
        <dbReference type="ARBA" id="ARBA00004141"/>
    </source>
</evidence>
<proteinExistence type="predicted"/>
<feature type="transmembrane region" description="Helical" evidence="5">
    <location>
        <begin position="147"/>
        <end position="169"/>
    </location>
</feature>
<evidence type="ECO:0000256" key="3">
    <source>
        <dbReference type="ARBA" id="ARBA00022989"/>
    </source>
</evidence>
<dbReference type="RefSeq" id="XP_035827209.1">
    <property type="nucleotide sequence ID" value="XM_035971316.1"/>
</dbReference>
<keyword evidence="4 5" id="KW-0472">Membrane</keyword>
<evidence type="ECO:0000313" key="7">
    <source>
        <dbReference type="RefSeq" id="XP_035827209.1"/>
    </source>
</evidence>
<reference evidence="7" key="1">
    <citation type="submission" date="2025-08" db="UniProtKB">
        <authorList>
            <consortium name="RefSeq"/>
        </authorList>
    </citation>
    <scope>IDENTIFICATION</scope>
</reference>
<evidence type="ECO:0000256" key="4">
    <source>
        <dbReference type="ARBA" id="ARBA00023136"/>
    </source>
</evidence>
<dbReference type="Pfam" id="PF00822">
    <property type="entry name" value="PMP22_Claudin"/>
    <property type="match status" value="1"/>
</dbReference>
<keyword evidence="6" id="KW-1185">Reference proteome</keyword>
<organism evidence="6 7">
    <name type="scientific">Aplysia californica</name>
    <name type="common">California sea hare</name>
    <dbReference type="NCBI Taxonomy" id="6500"/>
    <lineage>
        <taxon>Eukaryota</taxon>
        <taxon>Metazoa</taxon>
        <taxon>Spiralia</taxon>
        <taxon>Lophotrochozoa</taxon>
        <taxon>Mollusca</taxon>
        <taxon>Gastropoda</taxon>
        <taxon>Heterobranchia</taxon>
        <taxon>Euthyneura</taxon>
        <taxon>Tectipleura</taxon>
        <taxon>Aplysiida</taxon>
        <taxon>Aplysioidea</taxon>
        <taxon>Aplysiidae</taxon>
        <taxon>Aplysia</taxon>
    </lineage>
</organism>